<protein>
    <submittedName>
        <fullName evidence="1">Uncharacterized protein</fullName>
    </submittedName>
</protein>
<evidence type="ECO:0000313" key="1">
    <source>
        <dbReference type="EMBL" id="WBA09805.1"/>
    </source>
</evidence>
<name>A0AA47KMQ0_9GAMM</name>
<sequence>MPNAKQHLRYFSLSSGHEWRHFDGRLVIQGVDPVKIEHIGAD</sequence>
<accession>A0AA47KMQ0</accession>
<dbReference type="Proteomes" id="UP001164748">
    <property type="component" value="Chromosome"/>
</dbReference>
<dbReference type="AlphaFoldDB" id="A0AA47KMQ0"/>
<proteinExistence type="predicted"/>
<gene>
    <name evidence="1" type="ORF">N8M53_06325</name>
</gene>
<organism evidence="1 2">
    <name type="scientific">Salinivibrio kushneri</name>
    <dbReference type="NCBI Taxonomy" id="1908198"/>
    <lineage>
        <taxon>Bacteria</taxon>
        <taxon>Pseudomonadati</taxon>
        <taxon>Pseudomonadota</taxon>
        <taxon>Gammaproteobacteria</taxon>
        <taxon>Vibrionales</taxon>
        <taxon>Vibrionaceae</taxon>
        <taxon>Salinivibrio</taxon>
    </lineage>
</organism>
<evidence type="ECO:0000313" key="2">
    <source>
        <dbReference type="Proteomes" id="UP001164748"/>
    </source>
</evidence>
<dbReference type="EMBL" id="CP114588">
    <property type="protein sequence ID" value="WBA09805.1"/>
    <property type="molecule type" value="Genomic_DNA"/>
</dbReference>
<reference evidence="1" key="1">
    <citation type="submission" date="2022-09" db="EMBL/GenBank/DDBJ databases">
        <authorList>
            <person name="Li Z.-J."/>
        </authorList>
    </citation>
    <scope>NUCLEOTIDE SEQUENCE</scope>
    <source>
        <strain evidence="1">TGB11</strain>
    </source>
</reference>
<dbReference type="RefSeq" id="WP_269579899.1">
    <property type="nucleotide sequence ID" value="NZ_CP114588.1"/>
</dbReference>